<organism evidence="1 2">
    <name type="scientific">Caligus rogercresseyi</name>
    <name type="common">Sea louse</name>
    <dbReference type="NCBI Taxonomy" id="217165"/>
    <lineage>
        <taxon>Eukaryota</taxon>
        <taxon>Metazoa</taxon>
        <taxon>Ecdysozoa</taxon>
        <taxon>Arthropoda</taxon>
        <taxon>Crustacea</taxon>
        <taxon>Multicrustacea</taxon>
        <taxon>Hexanauplia</taxon>
        <taxon>Copepoda</taxon>
        <taxon>Siphonostomatoida</taxon>
        <taxon>Caligidae</taxon>
        <taxon>Caligus</taxon>
    </lineage>
</organism>
<evidence type="ECO:0000313" key="1">
    <source>
        <dbReference type="EMBL" id="QQP51620.1"/>
    </source>
</evidence>
<dbReference type="OrthoDB" id="10263741at2759"/>
<proteinExistence type="predicted"/>
<evidence type="ECO:0000313" key="2">
    <source>
        <dbReference type="Proteomes" id="UP000595437"/>
    </source>
</evidence>
<feature type="non-terminal residue" evidence="1">
    <location>
        <position position="1"/>
    </location>
</feature>
<sequence>TMTNVAGHPEEERHTDFYHQSWIHEAVSRYFYNKIQQKRAELDTALGIRNP</sequence>
<dbReference type="EMBL" id="CP045897">
    <property type="protein sequence ID" value="QQP51620.1"/>
    <property type="molecule type" value="Genomic_DNA"/>
</dbReference>
<gene>
    <name evidence="1" type="ORF">FKW44_013040</name>
</gene>
<name>A0A7T8HKJ5_CALRO</name>
<keyword evidence="2" id="KW-1185">Reference proteome</keyword>
<protein>
    <submittedName>
        <fullName evidence="1">Uncharacterized protein</fullName>
    </submittedName>
</protein>
<dbReference type="Proteomes" id="UP000595437">
    <property type="component" value="Chromosome 8"/>
</dbReference>
<dbReference type="AlphaFoldDB" id="A0A7T8HKJ5"/>
<accession>A0A7T8HKJ5</accession>
<reference evidence="2" key="1">
    <citation type="submission" date="2021-01" db="EMBL/GenBank/DDBJ databases">
        <title>Caligus Genome Assembly.</title>
        <authorList>
            <person name="Gallardo-Escarate C."/>
        </authorList>
    </citation>
    <scope>NUCLEOTIDE SEQUENCE [LARGE SCALE GENOMIC DNA]</scope>
</reference>